<evidence type="ECO:0000313" key="3">
    <source>
        <dbReference type="Proteomes" id="UP000292919"/>
    </source>
</evidence>
<dbReference type="PANTHER" id="PTHR30441:SF4">
    <property type="entry name" value="PROTEIN ASMA"/>
    <property type="match status" value="1"/>
</dbReference>
<dbReference type="RefSeq" id="WP_130958013.1">
    <property type="nucleotide sequence ID" value="NZ_JBHSHA010000014.1"/>
</dbReference>
<feature type="compositionally biased region" description="Low complexity" evidence="1">
    <location>
        <begin position="123"/>
        <end position="153"/>
    </location>
</feature>
<feature type="compositionally biased region" description="Pro residues" evidence="1">
    <location>
        <begin position="172"/>
        <end position="185"/>
    </location>
</feature>
<dbReference type="Proteomes" id="UP000292919">
    <property type="component" value="Unassembled WGS sequence"/>
</dbReference>
<reference evidence="2 3" key="1">
    <citation type="submission" date="2018-12" db="EMBL/GenBank/DDBJ databases">
        <title>First genome draft of Desulfovibrio legallis sp. nov.</title>
        <authorList>
            <person name="Ben Dhia O."/>
            <person name="Najjari A."/>
            <person name="Ferjani R."/>
            <person name="Fhoula I."/>
            <person name="Fardeau M.-L."/>
            <person name="Boudabbous A."/>
            <person name="Ouzari H.I."/>
        </authorList>
    </citation>
    <scope>NUCLEOTIDE SEQUENCE [LARGE SCALE GENOMIC DNA]</scope>
    <source>
        <strain evidence="2 3">H1T</strain>
    </source>
</reference>
<feature type="region of interest" description="Disordered" evidence="1">
    <location>
        <begin position="123"/>
        <end position="210"/>
    </location>
</feature>
<evidence type="ECO:0000256" key="1">
    <source>
        <dbReference type="SAM" id="MobiDB-lite"/>
    </source>
</evidence>
<organism evidence="2 3">
    <name type="scientific">Desulfovibrio legallii</name>
    <dbReference type="NCBI Taxonomy" id="571438"/>
    <lineage>
        <taxon>Bacteria</taxon>
        <taxon>Pseudomonadati</taxon>
        <taxon>Thermodesulfobacteriota</taxon>
        <taxon>Desulfovibrionia</taxon>
        <taxon>Desulfovibrionales</taxon>
        <taxon>Desulfovibrionaceae</taxon>
        <taxon>Desulfovibrio</taxon>
    </lineage>
</organism>
<gene>
    <name evidence="2" type="ORF">EB812_07890</name>
</gene>
<keyword evidence="3" id="KW-1185">Reference proteome</keyword>
<protein>
    <submittedName>
        <fullName evidence="2">AsmA family protein</fullName>
    </submittedName>
</protein>
<dbReference type="InterPro" id="IPR052894">
    <property type="entry name" value="AsmA-related"/>
</dbReference>
<name>A0A6H3FAH5_9BACT</name>
<proteinExistence type="predicted"/>
<dbReference type="GO" id="GO:0005886">
    <property type="term" value="C:plasma membrane"/>
    <property type="evidence" value="ECO:0007669"/>
    <property type="project" value="TreeGrafter"/>
</dbReference>
<feature type="compositionally biased region" description="Pro residues" evidence="1">
    <location>
        <begin position="198"/>
        <end position="207"/>
    </location>
</feature>
<dbReference type="AlphaFoldDB" id="A0A6H3FAH5"/>
<dbReference type="GO" id="GO:0090313">
    <property type="term" value="P:regulation of protein targeting to membrane"/>
    <property type="evidence" value="ECO:0007669"/>
    <property type="project" value="TreeGrafter"/>
</dbReference>
<feature type="compositionally biased region" description="Low complexity" evidence="1">
    <location>
        <begin position="186"/>
        <end position="197"/>
    </location>
</feature>
<accession>A0A6H3FAH5</accession>
<comment type="caution">
    <text evidence="2">The sequence shown here is derived from an EMBL/GenBank/DDBJ whole genome shotgun (WGS) entry which is preliminary data.</text>
</comment>
<evidence type="ECO:0000313" key="2">
    <source>
        <dbReference type="EMBL" id="TBH79505.1"/>
    </source>
</evidence>
<dbReference type="PANTHER" id="PTHR30441">
    <property type="entry name" value="DUF748 DOMAIN-CONTAINING PROTEIN"/>
    <property type="match status" value="1"/>
</dbReference>
<sequence length="1141" mass="120486">MLLCPRPIRLLLRVLLALLLGLALLALGLVLLAQSNPRNLTDRALAMISARSGLTISAEAVSVAVLPLPSLALTNAAVQGADWQLHAAYATVRPDFLALLRGAFVPRHIRLLRPRLEGTLPLPLAATLPPQADTAEPGVDPKTSGPGTPTPKTAVPPAPAAATPGSTDKPDAPQPNAPSAAPVPSPSQTAPPSGSPAAPAPQPPADPPAAVAAAPFDLTALGLTGHCRLSIEDGAALVTGADKALLRLEKLDCDLDLTPPARLKGRLSLALARLKPAGGAAWQLTDLHAEGRTDLVAPLEHSPRLTLAGELRLPGMLERLRLNSTLTTDAQGWRLRPVLSGELRKDGVVLPFRLTGTAAMPDRAARRVLLENVRLHLDRDDVVLDGQLALGAAAPGGFSLEGRLRLIRVSLTQWLGFGRIIAPGLQWALDDLTEGALDFTLDGTGLRVPHIAVSAAGSRFTGSGGVAQWRKPELVLDLRAPRVDLGRALPESLGTLPAEPQYGHGPLTPLPGAPVLPGEVGLDYNIRLAADKVDYGPLAIDDALVVIRQGLVDANTRLEDTVLEVSGGLYGGSVKGETVLGGDKSLPYAIRMHFRNVNGADLGRALSVMPVSGGTLRADVDIMSQGRELDVFLRSLRGTVSARAEKSRLRSLHGGQNTGGAAFNALDVGLKLKGGAWDQGRLGLDGQWTATLADAGLEAGTELNGMLWFGGDGTGGGDLELRSLPGSLALTLSPERTGRPEALRATVTGAFTCRAARGQLNVRNGHFNALGAEAHGDVQVNLGGTPSWQGKLSAYSPDLSRSLRLAGYSVSVPAAWNKLEMDAAFKGEAGKLDLSGIRAKLDQSLLTGSLGLDWRQAFSLNYKLAVDRLNLDRYLGDSKTPAAKTRKTTDKIWDLRWLRAFRAKGELQVGELTSWKLRTRQLRLTSNLEKGRLHYEASAADFYGAPLHNQGNMTFNKGLEFENTLAAEGFNLTAASRDRGGAAVLGGKGVLHSSVRGQLDGPGQMPARLDGAWDFTVRNGTYQRRAEDGSLKGSPTRFDAAGASGGIAKGVVRTSDFYLKGKGLNVKGGGWIDFNNDTLDCNFTVNMKNFPDFPLRLYGSLDNSKTSIGAGTLLLNTIGGITQGFIDILGGVVEGTWRLFR</sequence>
<dbReference type="EMBL" id="SIXC01000008">
    <property type="protein sequence ID" value="TBH79505.1"/>
    <property type="molecule type" value="Genomic_DNA"/>
</dbReference>